<dbReference type="Gene3D" id="3.40.50.720">
    <property type="entry name" value="NAD(P)-binding Rossmann-like Domain"/>
    <property type="match status" value="1"/>
</dbReference>
<dbReference type="GO" id="GO:0009225">
    <property type="term" value="P:nucleotide-sugar metabolic process"/>
    <property type="evidence" value="ECO:0007669"/>
    <property type="project" value="InterPro"/>
</dbReference>
<evidence type="ECO:0000256" key="5">
    <source>
        <dbReference type="ARBA" id="ARBA00016977"/>
    </source>
</evidence>
<dbReference type="Pfam" id="PF16363">
    <property type="entry name" value="GDP_Man_Dehyd"/>
    <property type="match status" value="1"/>
</dbReference>
<evidence type="ECO:0000256" key="3">
    <source>
        <dbReference type="ARBA" id="ARBA00008178"/>
    </source>
</evidence>
<protein>
    <recommendedName>
        <fullName evidence="5 8">dTDP-glucose 4,6-dehydratase</fullName>
        <ecNumber evidence="4 8">4.2.1.46</ecNumber>
    </recommendedName>
</protein>
<feature type="domain" description="NAD(P)-binding" evidence="9">
    <location>
        <begin position="19"/>
        <end position="332"/>
    </location>
</feature>
<dbReference type="NCBIfam" id="TIGR01181">
    <property type="entry name" value="dTDP_gluc_dehyt"/>
    <property type="match status" value="1"/>
</dbReference>
<organism evidence="10 11">
    <name type="scientific">Galliscardovia ingluviei</name>
    <dbReference type="NCBI Taxonomy" id="1769422"/>
    <lineage>
        <taxon>Bacteria</taxon>
        <taxon>Bacillati</taxon>
        <taxon>Actinomycetota</taxon>
        <taxon>Actinomycetes</taxon>
        <taxon>Bifidobacteriales</taxon>
        <taxon>Bifidobacteriaceae</taxon>
        <taxon>Galliscardovia</taxon>
    </lineage>
</organism>
<gene>
    <name evidence="10" type="primary">rmlB2</name>
    <name evidence="10" type="ORF">GCM10007377_09690</name>
</gene>
<evidence type="ECO:0000313" key="10">
    <source>
        <dbReference type="EMBL" id="GGI14189.1"/>
    </source>
</evidence>
<keyword evidence="11" id="KW-1185">Reference proteome</keyword>
<dbReference type="EMBL" id="BMDH01000002">
    <property type="protein sequence ID" value="GGI14189.1"/>
    <property type="molecule type" value="Genomic_DNA"/>
</dbReference>
<reference evidence="10" key="1">
    <citation type="journal article" date="2014" name="Int. J. Syst. Evol. Microbiol.">
        <title>Complete genome sequence of Corynebacterium casei LMG S-19264T (=DSM 44701T), isolated from a smear-ripened cheese.</title>
        <authorList>
            <consortium name="US DOE Joint Genome Institute (JGI-PGF)"/>
            <person name="Walter F."/>
            <person name="Albersmeier A."/>
            <person name="Kalinowski J."/>
            <person name="Ruckert C."/>
        </authorList>
    </citation>
    <scope>NUCLEOTIDE SEQUENCE</scope>
    <source>
        <strain evidence="10">CCM 8606</strain>
    </source>
</reference>
<dbReference type="RefSeq" id="WP_188355135.1">
    <property type="nucleotide sequence ID" value="NZ_BMDH01000002.1"/>
</dbReference>
<comment type="catalytic activity">
    <reaction evidence="1 8">
        <text>dTDP-alpha-D-glucose = dTDP-4-dehydro-6-deoxy-alpha-D-glucose + H2O</text>
        <dbReference type="Rhea" id="RHEA:17221"/>
        <dbReference type="ChEBI" id="CHEBI:15377"/>
        <dbReference type="ChEBI" id="CHEBI:57477"/>
        <dbReference type="ChEBI" id="CHEBI:57649"/>
        <dbReference type="EC" id="4.2.1.46"/>
    </reaction>
</comment>
<evidence type="ECO:0000256" key="2">
    <source>
        <dbReference type="ARBA" id="ARBA00001911"/>
    </source>
</evidence>
<dbReference type="InterPro" id="IPR036291">
    <property type="entry name" value="NAD(P)-bd_dom_sf"/>
</dbReference>
<dbReference type="GO" id="GO:0008460">
    <property type="term" value="F:dTDP-glucose 4,6-dehydratase activity"/>
    <property type="evidence" value="ECO:0007669"/>
    <property type="project" value="UniProtKB-EC"/>
</dbReference>
<sequence>MQSQNQHVPYDLCKPQHILVTGGAGFIGANFVHWVMKNHPEVYITVLDALTYAGRRSSLKGCDESRYTFIHGDICDAQLVEQILAQPGKRTYDGRPIAPIDAVVHFAAESHNDNAIADPMPFLQTNVTGTAVLLQAVRKHHIRFHHISTDEVYGDLSLDSPEKFTEHSPYRPSSPYAASKAASDHLVRSWFRTYGVPVTISNCSNNFGPYQHVEKFIPRQITNILTGRPAKLYGAGLAVRDWIAVDDHCAAVWAVLTRGKLGETYLIGANGEHSNLDVLRLILTCMGKDEHDFEHVADRPGADRRYALDASKIERELGWHPQHTQFEEQIERTIAWYASHQEWWIHDKAATERSYQLQGH</sequence>
<keyword evidence="6" id="KW-0520">NAD</keyword>
<dbReference type="InterPro" id="IPR016040">
    <property type="entry name" value="NAD(P)-bd_dom"/>
</dbReference>
<dbReference type="InterPro" id="IPR005888">
    <property type="entry name" value="dTDP_Gluc_deHydtase"/>
</dbReference>
<comment type="caution">
    <text evidence="10">The sequence shown here is derived from an EMBL/GenBank/DDBJ whole genome shotgun (WGS) entry which is preliminary data.</text>
</comment>
<dbReference type="SUPFAM" id="SSF51735">
    <property type="entry name" value="NAD(P)-binding Rossmann-fold domains"/>
    <property type="match status" value="1"/>
</dbReference>
<name>A0A8J3AI39_9BIFI</name>
<dbReference type="CDD" id="cd05246">
    <property type="entry name" value="dTDP_GD_SDR_e"/>
    <property type="match status" value="1"/>
</dbReference>
<evidence type="ECO:0000259" key="9">
    <source>
        <dbReference type="Pfam" id="PF16363"/>
    </source>
</evidence>
<accession>A0A8J3AI39</accession>
<evidence type="ECO:0000256" key="1">
    <source>
        <dbReference type="ARBA" id="ARBA00001539"/>
    </source>
</evidence>
<keyword evidence="7 8" id="KW-0456">Lyase</keyword>
<dbReference type="PANTHER" id="PTHR43000">
    <property type="entry name" value="DTDP-D-GLUCOSE 4,6-DEHYDRATASE-RELATED"/>
    <property type="match status" value="1"/>
</dbReference>
<evidence type="ECO:0000256" key="7">
    <source>
        <dbReference type="ARBA" id="ARBA00023239"/>
    </source>
</evidence>
<dbReference type="AlphaFoldDB" id="A0A8J3AI39"/>
<proteinExistence type="inferred from homology"/>
<dbReference type="Proteomes" id="UP000619536">
    <property type="component" value="Unassembled WGS sequence"/>
</dbReference>
<evidence type="ECO:0000256" key="6">
    <source>
        <dbReference type="ARBA" id="ARBA00023027"/>
    </source>
</evidence>
<dbReference type="EC" id="4.2.1.46" evidence="4 8"/>
<comment type="similarity">
    <text evidence="3 8">Belongs to the NAD(P)-dependent epimerase/dehydratase family. dTDP-glucose dehydratase subfamily.</text>
</comment>
<comment type="cofactor">
    <cofactor evidence="2 8">
        <name>NAD(+)</name>
        <dbReference type="ChEBI" id="CHEBI:57540"/>
    </cofactor>
</comment>
<evidence type="ECO:0000256" key="4">
    <source>
        <dbReference type="ARBA" id="ARBA00011990"/>
    </source>
</evidence>
<reference evidence="10" key="2">
    <citation type="submission" date="2020-09" db="EMBL/GenBank/DDBJ databases">
        <authorList>
            <person name="Sun Q."/>
            <person name="Sedlacek I."/>
        </authorList>
    </citation>
    <scope>NUCLEOTIDE SEQUENCE</scope>
    <source>
        <strain evidence="10">CCM 8606</strain>
    </source>
</reference>
<dbReference type="Gene3D" id="3.90.25.10">
    <property type="entry name" value="UDP-galactose 4-epimerase, domain 1"/>
    <property type="match status" value="1"/>
</dbReference>
<evidence type="ECO:0000313" key="11">
    <source>
        <dbReference type="Proteomes" id="UP000619536"/>
    </source>
</evidence>
<evidence type="ECO:0000256" key="8">
    <source>
        <dbReference type="RuleBase" id="RU004473"/>
    </source>
</evidence>